<dbReference type="EMBL" id="BSYJ01000001">
    <property type="protein sequence ID" value="GMG85826.1"/>
    <property type="molecule type" value="Genomic_DNA"/>
</dbReference>
<keyword evidence="11" id="KW-1185">Reference proteome</keyword>
<dbReference type="InterPro" id="IPR050979">
    <property type="entry name" value="LD-transpeptidase"/>
</dbReference>
<sequence length="166" mass="18279">MNAKVCRTALASFAMALCLAPAAVIAKTSITIDLSEQQAYLYNSGKLVKTTRVSTGKSGFRTPTGSFRVSQKNVDHRSNIYGDYVSRSSGKIVRKDVDVRKDKRPPGTYFRGAPMRYFLRINGGIGMHAGYVPNYPASHGCIRLPKANAALFYQYAKIGTRVVVRH</sequence>
<dbReference type="Proteomes" id="UP001224392">
    <property type="component" value="Unassembled WGS sequence"/>
</dbReference>
<dbReference type="InterPro" id="IPR005490">
    <property type="entry name" value="LD_TPept_cat_dom"/>
</dbReference>
<gene>
    <name evidence="10" type="ORF">MNKW57_01470</name>
</gene>
<evidence type="ECO:0000256" key="4">
    <source>
        <dbReference type="ARBA" id="ARBA00022960"/>
    </source>
</evidence>
<comment type="caution">
    <text evidence="10">The sequence shown here is derived from an EMBL/GenBank/DDBJ whole genome shotgun (WGS) entry which is preliminary data.</text>
</comment>
<keyword evidence="4 7" id="KW-0133">Cell shape</keyword>
<dbReference type="PANTHER" id="PTHR30582">
    <property type="entry name" value="L,D-TRANSPEPTIDASE"/>
    <property type="match status" value="1"/>
</dbReference>
<dbReference type="InterPro" id="IPR038063">
    <property type="entry name" value="Transpep_catalytic_dom"/>
</dbReference>
<evidence type="ECO:0000313" key="11">
    <source>
        <dbReference type="Proteomes" id="UP001224392"/>
    </source>
</evidence>
<dbReference type="CDD" id="cd16913">
    <property type="entry name" value="YkuD_like"/>
    <property type="match status" value="1"/>
</dbReference>
<dbReference type="PROSITE" id="PS52029">
    <property type="entry name" value="LD_TPASE"/>
    <property type="match status" value="1"/>
</dbReference>
<keyword evidence="8" id="KW-0732">Signal</keyword>
<accession>A0ABQ6LUR2</accession>
<evidence type="ECO:0000256" key="5">
    <source>
        <dbReference type="ARBA" id="ARBA00022984"/>
    </source>
</evidence>
<keyword evidence="3" id="KW-0808">Transferase</keyword>
<proteinExistence type="inferred from homology"/>
<evidence type="ECO:0000256" key="1">
    <source>
        <dbReference type="ARBA" id="ARBA00004752"/>
    </source>
</evidence>
<evidence type="ECO:0000256" key="7">
    <source>
        <dbReference type="PROSITE-ProRule" id="PRU01373"/>
    </source>
</evidence>
<comment type="pathway">
    <text evidence="1 7">Cell wall biogenesis; peptidoglycan biosynthesis.</text>
</comment>
<evidence type="ECO:0000256" key="6">
    <source>
        <dbReference type="ARBA" id="ARBA00023316"/>
    </source>
</evidence>
<feature type="chain" id="PRO_5047285071" description="L,D-TPase catalytic domain-containing protein" evidence="8">
    <location>
        <begin position="27"/>
        <end position="166"/>
    </location>
</feature>
<feature type="domain" description="L,D-TPase catalytic" evidence="9">
    <location>
        <begin position="28"/>
        <end position="165"/>
    </location>
</feature>
<keyword evidence="5 7" id="KW-0573">Peptidoglycan synthesis</keyword>
<evidence type="ECO:0000256" key="2">
    <source>
        <dbReference type="ARBA" id="ARBA00005992"/>
    </source>
</evidence>
<evidence type="ECO:0000256" key="8">
    <source>
        <dbReference type="SAM" id="SignalP"/>
    </source>
</evidence>
<dbReference type="SUPFAM" id="SSF141523">
    <property type="entry name" value="L,D-transpeptidase catalytic domain-like"/>
    <property type="match status" value="1"/>
</dbReference>
<name>A0ABQ6LUR2_9GAMM</name>
<keyword evidence="6 7" id="KW-0961">Cell wall biogenesis/degradation</keyword>
<feature type="signal peptide" evidence="8">
    <location>
        <begin position="1"/>
        <end position="26"/>
    </location>
</feature>
<dbReference type="Pfam" id="PF03734">
    <property type="entry name" value="YkuD"/>
    <property type="match status" value="1"/>
</dbReference>
<protein>
    <recommendedName>
        <fullName evidence="9">L,D-TPase catalytic domain-containing protein</fullName>
    </recommendedName>
</protein>
<feature type="active site" description="Proton donor/acceptor" evidence="7">
    <location>
        <position position="128"/>
    </location>
</feature>
<evidence type="ECO:0000259" key="9">
    <source>
        <dbReference type="PROSITE" id="PS52029"/>
    </source>
</evidence>
<evidence type="ECO:0000313" key="10">
    <source>
        <dbReference type="EMBL" id="GMG85826.1"/>
    </source>
</evidence>
<comment type="similarity">
    <text evidence="2">Belongs to the YkuD family.</text>
</comment>
<organism evidence="10 11">
    <name type="scientific">Biformimicrobium ophioploci</name>
    <dbReference type="NCBI Taxonomy" id="3036711"/>
    <lineage>
        <taxon>Bacteria</taxon>
        <taxon>Pseudomonadati</taxon>
        <taxon>Pseudomonadota</taxon>
        <taxon>Gammaproteobacteria</taxon>
        <taxon>Cellvibrionales</taxon>
        <taxon>Microbulbiferaceae</taxon>
        <taxon>Biformimicrobium</taxon>
    </lineage>
</organism>
<evidence type="ECO:0000256" key="3">
    <source>
        <dbReference type="ARBA" id="ARBA00022679"/>
    </source>
</evidence>
<dbReference type="RefSeq" id="WP_285762354.1">
    <property type="nucleotide sequence ID" value="NZ_BSYJ01000001.1"/>
</dbReference>
<dbReference type="PANTHER" id="PTHR30582:SF2">
    <property type="entry name" value="L,D-TRANSPEPTIDASE YCIB-RELATED"/>
    <property type="match status" value="1"/>
</dbReference>
<dbReference type="Gene3D" id="2.40.440.10">
    <property type="entry name" value="L,D-transpeptidase catalytic domain-like"/>
    <property type="match status" value="1"/>
</dbReference>
<reference evidence="10 11" key="1">
    <citation type="submission" date="2023-04" db="EMBL/GenBank/DDBJ databases">
        <title>Marinobulbifer ophiurae gen. nov., sp. Nov., isolate from tissue of brittle star Ophioplocus japonicus.</title>
        <authorList>
            <person name="Kawano K."/>
            <person name="Sawayama S."/>
            <person name="Nakagawa S."/>
        </authorList>
    </citation>
    <scope>NUCLEOTIDE SEQUENCE [LARGE SCALE GENOMIC DNA]</scope>
    <source>
        <strain evidence="10 11">NKW57</strain>
    </source>
</reference>
<feature type="active site" description="Nucleophile" evidence="7">
    <location>
        <position position="141"/>
    </location>
</feature>